<keyword evidence="2" id="KW-1185">Reference proteome</keyword>
<reference evidence="1 2" key="1">
    <citation type="submission" date="2019-02" db="EMBL/GenBank/DDBJ databases">
        <title>Deep-cultivation of Planctomycetes and their phenomic and genomic characterization uncovers novel biology.</title>
        <authorList>
            <person name="Wiegand S."/>
            <person name="Jogler M."/>
            <person name="Boedeker C."/>
            <person name="Pinto D."/>
            <person name="Vollmers J."/>
            <person name="Rivas-Marin E."/>
            <person name="Kohn T."/>
            <person name="Peeters S.H."/>
            <person name="Heuer A."/>
            <person name="Rast P."/>
            <person name="Oberbeckmann S."/>
            <person name="Bunk B."/>
            <person name="Jeske O."/>
            <person name="Meyerdierks A."/>
            <person name="Storesund J.E."/>
            <person name="Kallscheuer N."/>
            <person name="Luecker S."/>
            <person name="Lage O.M."/>
            <person name="Pohl T."/>
            <person name="Merkel B.J."/>
            <person name="Hornburger P."/>
            <person name="Mueller R.-W."/>
            <person name="Bruemmer F."/>
            <person name="Labrenz M."/>
            <person name="Spormann A.M."/>
            <person name="Op den Camp H."/>
            <person name="Overmann J."/>
            <person name="Amann R."/>
            <person name="Jetten M.S.M."/>
            <person name="Mascher T."/>
            <person name="Medema M.H."/>
            <person name="Devos D.P."/>
            <person name="Kaster A.-K."/>
            <person name="Ovreas L."/>
            <person name="Rohde M."/>
            <person name="Galperin M.Y."/>
            <person name="Jogler C."/>
        </authorList>
    </citation>
    <scope>NUCLEOTIDE SEQUENCE [LARGE SCALE GENOMIC DNA]</scope>
    <source>
        <strain evidence="1 2">HG66A1</strain>
    </source>
</reference>
<dbReference type="EMBL" id="CP036266">
    <property type="protein sequence ID" value="QDT22096.1"/>
    <property type="molecule type" value="Genomic_DNA"/>
</dbReference>
<organism evidence="1 2">
    <name type="scientific">Gimesia chilikensis</name>
    <dbReference type="NCBI Taxonomy" id="2605989"/>
    <lineage>
        <taxon>Bacteria</taxon>
        <taxon>Pseudomonadati</taxon>
        <taxon>Planctomycetota</taxon>
        <taxon>Planctomycetia</taxon>
        <taxon>Planctomycetales</taxon>
        <taxon>Planctomycetaceae</taxon>
        <taxon>Gimesia</taxon>
    </lineage>
</organism>
<dbReference type="AlphaFoldDB" id="A0A517PRU1"/>
<gene>
    <name evidence="1" type="ORF">HG66A1_39020</name>
</gene>
<sequence length="64" mass="6878">MSRVVSLPGAVFPWSALEKNKRPFSLRGESSGQLLVQSSIDAANGGDIFVDLGQVRMLPAVTFE</sequence>
<evidence type="ECO:0000313" key="2">
    <source>
        <dbReference type="Proteomes" id="UP000320421"/>
    </source>
</evidence>
<evidence type="ECO:0000313" key="1">
    <source>
        <dbReference type="EMBL" id="QDT22096.1"/>
    </source>
</evidence>
<name>A0A517PRU1_9PLAN</name>
<protein>
    <submittedName>
        <fullName evidence="1">Uncharacterized protein</fullName>
    </submittedName>
</protein>
<dbReference type="Proteomes" id="UP000320421">
    <property type="component" value="Chromosome"/>
</dbReference>
<accession>A0A517PRU1</accession>
<proteinExistence type="predicted"/>